<dbReference type="Pfam" id="PF01435">
    <property type="entry name" value="Peptidase_M48"/>
    <property type="match status" value="1"/>
</dbReference>
<keyword evidence="3 7" id="KW-0378">Hydrolase</keyword>
<dbReference type="Pfam" id="PF16491">
    <property type="entry name" value="Peptidase_M48_N"/>
    <property type="match status" value="1"/>
</dbReference>
<keyword evidence="7" id="KW-0472">Membrane</keyword>
<keyword evidence="5 7" id="KW-0482">Metalloprotease</keyword>
<protein>
    <recommendedName>
        <fullName evidence="7">CAAX prenyl protease</fullName>
        <ecNumber evidence="7">3.4.24.84</ecNumber>
    </recommendedName>
</protein>
<evidence type="ECO:0000313" key="10">
    <source>
        <dbReference type="EMBL" id="KAK7205994.1"/>
    </source>
</evidence>
<evidence type="ECO:0000256" key="2">
    <source>
        <dbReference type="ARBA" id="ARBA00022723"/>
    </source>
</evidence>
<evidence type="ECO:0000313" key="11">
    <source>
        <dbReference type="Proteomes" id="UP001498771"/>
    </source>
</evidence>
<keyword evidence="11" id="KW-1185">Reference proteome</keyword>
<reference evidence="10 11" key="1">
    <citation type="submission" date="2024-03" db="EMBL/GenBank/DDBJ databases">
        <title>Genome-scale model development and genomic sequencing of the oleaginous clade Lipomyces.</title>
        <authorList>
            <consortium name="Lawrence Berkeley National Laboratory"/>
            <person name="Czajka J.J."/>
            <person name="Han Y."/>
            <person name="Kim J."/>
            <person name="Mondo S.J."/>
            <person name="Hofstad B.A."/>
            <person name="Robles A."/>
            <person name="Haridas S."/>
            <person name="Riley R."/>
            <person name="LaButti K."/>
            <person name="Pangilinan J."/>
            <person name="Andreopoulos W."/>
            <person name="Lipzen A."/>
            <person name="Yan J."/>
            <person name="Wang M."/>
            <person name="Ng V."/>
            <person name="Grigoriev I.V."/>
            <person name="Spatafora J.W."/>
            <person name="Magnuson J.K."/>
            <person name="Baker S.E."/>
            <person name="Pomraning K.R."/>
        </authorList>
    </citation>
    <scope>NUCLEOTIDE SEQUENCE [LARGE SCALE GENOMIC DNA]</scope>
    <source>
        <strain evidence="10 11">Phaff 52-87</strain>
    </source>
</reference>
<comment type="caution">
    <text evidence="7">Lacks conserved residue(s) required for the propagation of feature annotation.</text>
</comment>
<dbReference type="Gene3D" id="3.30.2010.10">
    <property type="entry name" value="Metalloproteases ('zincins'), catalytic domain"/>
    <property type="match status" value="1"/>
</dbReference>
<keyword evidence="7" id="KW-0812">Transmembrane</keyword>
<keyword evidence="7" id="KW-1133">Transmembrane helix</keyword>
<feature type="transmembrane region" description="Helical" evidence="7">
    <location>
        <begin position="126"/>
        <end position="149"/>
    </location>
</feature>
<organism evidence="10 11">
    <name type="scientific">Myxozyma melibiosi</name>
    <dbReference type="NCBI Taxonomy" id="54550"/>
    <lineage>
        <taxon>Eukaryota</taxon>
        <taxon>Fungi</taxon>
        <taxon>Dikarya</taxon>
        <taxon>Ascomycota</taxon>
        <taxon>Saccharomycotina</taxon>
        <taxon>Lipomycetes</taxon>
        <taxon>Lipomycetales</taxon>
        <taxon>Lipomycetaceae</taxon>
        <taxon>Myxozyma</taxon>
    </lineage>
</organism>
<comment type="function">
    <text evidence="7">Proteolytically removes the C-terminal three residues of farnesylated proteins.</text>
</comment>
<keyword evidence="4 7" id="KW-0862">Zinc</keyword>
<dbReference type="PANTHER" id="PTHR10120">
    <property type="entry name" value="CAAX PRENYL PROTEASE 1"/>
    <property type="match status" value="1"/>
</dbReference>
<dbReference type="RefSeq" id="XP_064769027.1">
    <property type="nucleotide sequence ID" value="XM_064912478.1"/>
</dbReference>
<comment type="similarity">
    <text evidence="7">Belongs to the peptidase M48A family.</text>
</comment>
<feature type="transmembrane region" description="Helical" evidence="7">
    <location>
        <begin position="169"/>
        <end position="188"/>
    </location>
</feature>
<keyword evidence="7" id="KW-0256">Endoplasmic reticulum</keyword>
<evidence type="ECO:0000256" key="5">
    <source>
        <dbReference type="ARBA" id="ARBA00023049"/>
    </source>
</evidence>
<evidence type="ECO:0000256" key="7">
    <source>
        <dbReference type="RuleBase" id="RU366005"/>
    </source>
</evidence>
<dbReference type="EMBL" id="JBBJBU010000004">
    <property type="protein sequence ID" value="KAK7205994.1"/>
    <property type="molecule type" value="Genomic_DNA"/>
</dbReference>
<name>A0ABR1F816_9ASCO</name>
<evidence type="ECO:0000259" key="8">
    <source>
        <dbReference type="Pfam" id="PF01435"/>
    </source>
</evidence>
<keyword evidence="2 7" id="KW-0479">Metal-binding</keyword>
<dbReference type="Proteomes" id="UP001498771">
    <property type="component" value="Unassembled WGS sequence"/>
</dbReference>
<dbReference type="InterPro" id="IPR027057">
    <property type="entry name" value="CAXX_Prtase_1"/>
</dbReference>
<gene>
    <name evidence="10" type="ORF">BZA70DRAFT_277680</name>
</gene>
<feature type="transmembrane region" description="Helical" evidence="7">
    <location>
        <begin position="200"/>
        <end position="221"/>
    </location>
</feature>
<comment type="caution">
    <text evidence="10">The sequence shown here is derived from an EMBL/GenBank/DDBJ whole genome shotgun (WGS) entry which is preliminary data.</text>
</comment>
<dbReference type="CDD" id="cd07343">
    <property type="entry name" value="M48A_Zmpste24p_like"/>
    <property type="match status" value="1"/>
</dbReference>
<dbReference type="GO" id="GO:0006508">
    <property type="term" value="P:proteolysis"/>
    <property type="evidence" value="ECO:0007669"/>
    <property type="project" value="UniProtKB-KW"/>
</dbReference>
<dbReference type="InterPro" id="IPR032456">
    <property type="entry name" value="Peptidase_M48_N"/>
</dbReference>
<feature type="domain" description="Peptidase M48" evidence="8">
    <location>
        <begin position="231"/>
        <end position="433"/>
    </location>
</feature>
<comment type="subcellular location">
    <subcellularLocation>
        <location evidence="7">Endoplasmic reticulum membrane</location>
        <topology evidence="7">Multi-pass membrane protein</topology>
    </subcellularLocation>
</comment>
<comment type="catalytic activity">
    <reaction evidence="6 7">
        <text>Hydrolyzes the peptide bond -P2-(S-farnesyl or geranylgeranyl)C-P1'-P2'-P3'-COOH where P1' and P2' are amino acids with aliphatic side chains and P3' is any C-terminal residue.</text>
        <dbReference type="EC" id="3.4.24.84"/>
    </reaction>
</comment>
<dbReference type="InterPro" id="IPR001915">
    <property type="entry name" value="Peptidase_M48"/>
</dbReference>
<evidence type="ECO:0000256" key="4">
    <source>
        <dbReference type="ARBA" id="ARBA00022833"/>
    </source>
</evidence>
<keyword evidence="1 7" id="KW-0645">Protease</keyword>
<comment type="cofactor">
    <cofactor evidence="7">
        <name>Zn(2+)</name>
        <dbReference type="ChEBI" id="CHEBI:29105"/>
    </cofactor>
    <text evidence="7">Binds 1 zinc ion per subunit.</text>
</comment>
<feature type="transmembrane region" description="Helical" evidence="7">
    <location>
        <begin position="313"/>
        <end position="332"/>
    </location>
</feature>
<dbReference type="EC" id="3.4.24.84" evidence="7"/>
<proteinExistence type="inferred from homology"/>
<accession>A0ABR1F816</accession>
<evidence type="ECO:0000256" key="3">
    <source>
        <dbReference type="ARBA" id="ARBA00022801"/>
    </source>
</evidence>
<dbReference type="GO" id="GO:0008233">
    <property type="term" value="F:peptidase activity"/>
    <property type="evidence" value="ECO:0007669"/>
    <property type="project" value="UniProtKB-KW"/>
</dbReference>
<dbReference type="GeneID" id="90037990"/>
<feature type="domain" description="CAAX prenyl protease 1 N-terminal" evidence="9">
    <location>
        <begin position="43"/>
        <end position="227"/>
    </location>
</feature>
<evidence type="ECO:0000256" key="6">
    <source>
        <dbReference type="ARBA" id="ARBA00044456"/>
    </source>
</evidence>
<evidence type="ECO:0000259" key="9">
    <source>
        <dbReference type="Pfam" id="PF16491"/>
    </source>
</evidence>
<sequence length="442" mass="49939">MSFTGFLPSLAAALDKPGFNWKGLILGFSAAKFAFDSYLSYRQYQVLKRTSPPKSLEGAIDQETFIKTQTYGKAKAKFGFVSSIYGFVLDSAIILCDVLPKLWSVSGTVVSLYAPLRFSGIISQSVTFFLGFNALSSLISLPTSIYSTFVLEEKFGFNKQTPSLFASDFLKNQVISAVIGGPLIAAFLKIVDYFGANFFYYLWVFAFVFQLFMVTVFPIVIEPLFNKVTPMEDGEVKKQVEDLAAKLKFPLQEVYQIDGSKRSAHSNAYFYGLPWKKRIVIYDTLLEKFEPIEIVAVLAHELGHWSLSHTSQFLMINQVYIFSLFVAFSVFIKNQSLYQSFGFGTQTPVMIGFILFSDILTPLNSLLQYGMSVLSRKFEYQADAFAVELNYSKELANALIKLHIQNLSTMDADWLYSSYHYSHPILPERLSALGWTSEKKDE</sequence>
<evidence type="ECO:0000256" key="1">
    <source>
        <dbReference type="ARBA" id="ARBA00022670"/>
    </source>
</evidence>